<dbReference type="OrthoDB" id="3533156at2"/>
<dbReference type="RefSeq" id="WP_012924165.1">
    <property type="nucleotide sequence ID" value="NC_013729.1"/>
</dbReference>
<reference evidence="2 3" key="2">
    <citation type="journal article" date="2010" name="Stand. Genomic Sci.">
        <title>Complete genome sequence of Kribbella flavida type strain (IFO 14399).</title>
        <authorList>
            <person name="Pukall R."/>
            <person name="Lapidus A."/>
            <person name="Glavina Del Rio T."/>
            <person name="Copeland A."/>
            <person name="Tice H."/>
            <person name="Cheng J.-F."/>
            <person name="Lucas S."/>
            <person name="Chen F."/>
            <person name="Nolan M."/>
            <person name="LaButti K."/>
            <person name="Pati A."/>
            <person name="Ivanova N."/>
            <person name="Mavrommatis K."/>
            <person name="Mikhailova N."/>
            <person name="Pitluck S."/>
            <person name="Bruce D."/>
            <person name="Goodwin L."/>
            <person name="Land M."/>
            <person name="Hauser L."/>
            <person name="Chang Y.-J."/>
            <person name="Jeffries C.D."/>
            <person name="Chen A."/>
            <person name="Palaniappan K."/>
            <person name="Chain P."/>
            <person name="Rohde M."/>
            <person name="Goeker M."/>
            <person name="Bristow J."/>
            <person name="Eisen J.A."/>
            <person name="Markowitz V."/>
            <person name="Hugenholtz P."/>
            <person name="Kyrpides N.C."/>
            <person name="Klenk H.-P."/>
            <person name="Brettin T."/>
        </authorList>
    </citation>
    <scope>NUCLEOTIDE SEQUENCE [LARGE SCALE GENOMIC DNA]</scope>
    <source>
        <strain evidence="3">DSM 17836 / JCM 10339 / NBRC 14399</strain>
    </source>
</reference>
<dbReference type="GO" id="GO:0016747">
    <property type="term" value="F:acyltransferase activity, transferring groups other than amino-acyl groups"/>
    <property type="evidence" value="ECO:0007669"/>
    <property type="project" value="InterPro"/>
</dbReference>
<dbReference type="SUPFAM" id="SSF55729">
    <property type="entry name" value="Acyl-CoA N-acyltransferases (Nat)"/>
    <property type="match status" value="1"/>
</dbReference>
<sequence length="166" mass="18606">MILETTRLRLLPLGPEYAQDLWTVYSDAEVARYVGGDSLTAESTREQTERCARAWAERGYGQSAVIWKETGQLVGRIGLSDWPEWREVELGYALSRSAQGRGLAREGARAWIDWATANITHDYLTAVIHPNNAPSARLAEHLGFTLGRQDTTNGTDVNVFYLHLRS</sequence>
<dbReference type="Pfam" id="PF13302">
    <property type="entry name" value="Acetyltransf_3"/>
    <property type="match status" value="1"/>
</dbReference>
<protein>
    <submittedName>
        <fullName evidence="2">GCN5-related N-acetyltransferase</fullName>
    </submittedName>
</protein>
<feature type="domain" description="N-acetyltransferase" evidence="1">
    <location>
        <begin position="23"/>
        <end position="166"/>
    </location>
</feature>
<evidence type="ECO:0000313" key="2">
    <source>
        <dbReference type="EMBL" id="ADB35613.1"/>
    </source>
</evidence>
<dbReference type="PANTHER" id="PTHR43792:SF1">
    <property type="entry name" value="N-ACETYLTRANSFERASE DOMAIN-CONTAINING PROTEIN"/>
    <property type="match status" value="1"/>
</dbReference>
<dbReference type="AlphaFoldDB" id="D2PZP7"/>
<accession>D2PZP7</accession>
<dbReference type="HOGENOM" id="CLU_013985_3_1_11"/>
<dbReference type="Proteomes" id="UP000007967">
    <property type="component" value="Chromosome"/>
</dbReference>
<dbReference type="InterPro" id="IPR016181">
    <property type="entry name" value="Acyl_CoA_acyltransferase"/>
</dbReference>
<dbReference type="eggNOG" id="COG1670">
    <property type="taxonomic scope" value="Bacteria"/>
</dbReference>
<name>D2PZP7_KRIFD</name>
<organism evidence="2 3">
    <name type="scientific">Kribbella flavida (strain DSM 17836 / JCM 10339 / NBRC 14399)</name>
    <dbReference type="NCBI Taxonomy" id="479435"/>
    <lineage>
        <taxon>Bacteria</taxon>
        <taxon>Bacillati</taxon>
        <taxon>Actinomycetota</taxon>
        <taxon>Actinomycetes</taxon>
        <taxon>Propionibacteriales</taxon>
        <taxon>Kribbellaceae</taxon>
        <taxon>Kribbella</taxon>
    </lineage>
</organism>
<reference evidence="3" key="1">
    <citation type="submission" date="2009-09" db="EMBL/GenBank/DDBJ databases">
        <title>The complete genome of Kribbella flavida DSM 17836.</title>
        <authorList>
            <consortium name="US DOE Joint Genome Institute (JGI-PGF)"/>
            <person name="Lucas S."/>
            <person name="Copeland A."/>
            <person name="Lapidus A."/>
            <person name="Glavina del Rio T."/>
            <person name="Dalin E."/>
            <person name="Tice H."/>
            <person name="Bruce D."/>
            <person name="Goodwin L."/>
            <person name="Pitluck S."/>
            <person name="Kyrpides N."/>
            <person name="Mavromatis K."/>
            <person name="Ivanova N."/>
            <person name="Saunders E."/>
            <person name="Brettin T."/>
            <person name="Detter J.C."/>
            <person name="Han C."/>
            <person name="Larimer F."/>
            <person name="Land M."/>
            <person name="Hauser L."/>
            <person name="Markowitz V."/>
            <person name="Cheng J.-F."/>
            <person name="Hugenholtz P."/>
            <person name="Woyke T."/>
            <person name="Wu D."/>
            <person name="Pukall R."/>
            <person name="Klenk H.-P."/>
            <person name="Eisen J.A."/>
        </authorList>
    </citation>
    <scope>NUCLEOTIDE SEQUENCE [LARGE SCALE GENOMIC DNA]</scope>
    <source>
        <strain evidence="3">DSM 17836 / JCM 10339 / NBRC 14399</strain>
    </source>
</reference>
<keyword evidence="2" id="KW-0808">Transferase</keyword>
<evidence type="ECO:0000259" key="1">
    <source>
        <dbReference type="PROSITE" id="PS51186"/>
    </source>
</evidence>
<proteinExistence type="predicted"/>
<dbReference type="KEGG" id="kfl:Kfla_6621"/>
<gene>
    <name evidence="2" type="ordered locus">Kfla_6621</name>
</gene>
<dbReference type="InterPro" id="IPR000182">
    <property type="entry name" value="GNAT_dom"/>
</dbReference>
<dbReference type="STRING" id="479435.Kfla_6621"/>
<dbReference type="InterPro" id="IPR051531">
    <property type="entry name" value="N-acetyltransferase"/>
</dbReference>
<keyword evidence="3" id="KW-1185">Reference proteome</keyword>
<evidence type="ECO:0000313" key="3">
    <source>
        <dbReference type="Proteomes" id="UP000007967"/>
    </source>
</evidence>
<dbReference type="PANTHER" id="PTHR43792">
    <property type="entry name" value="GNAT FAMILY, PUTATIVE (AFU_ORTHOLOGUE AFUA_3G00765)-RELATED-RELATED"/>
    <property type="match status" value="1"/>
</dbReference>
<dbReference type="EMBL" id="CP001736">
    <property type="protein sequence ID" value="ADB35613.1"/>
    <property type="molecule type" value="Genomic_DNA"/>
</dbReference>
<dbReference type="Gene3D" id="3.40.630.30">
    <property type="match status" value="1"/>
</dbReference>
<dbReference type="PROSITE" id="PS51186">
    <property type="entry name" value="GNAT"/>
    <property type="match status" value="1"/>
</dbReference>